<evidence type="ECO:0000313" key="7">
    <source>
        <dbReference type="EMBL" id="AXV06403.1"/>
    </source>
</evidence>
<dbReference type="Gene3D" id="1.25.40.10">
    <property type="entry name" value="Tetratricopeptide repeat domain"/>
    <property type="match status" value="1"/>
</dbReference>
<feature type="transmembrane region" description="Helical" evidence="5">
    <location>
        <begin position="12"/>
        <end position="29"/>
    </location>
</feature>
<evidence type="ECO:0000256" key="3">
    <source>
        <dbReference type="ARBA" id="ARBA00022989"/>
    </source>
</evidence>
<dbReference type="SMART" id="SM00028">
    <property type="entry name" value="TPR"/>
    <property type="match status" value="2"/>
</dbReference>
<keyword evidence="8" id="KW-1185">Reference proteome</keyword>
<dbReference type="InterPro" id="IPR011990">
    <property type="entry name" value="TPR-like_helical_dom_sf"/>
</dbReference>
<evidence type="ECO:0000256" key="4">
    <source>
        <dbReference type="ARBA" id="ARBA00023136"/>
    </source>
</evidence>
<gene>
    <name evidence="7" type="ORF">DVS28_a1712</name>
</gene>
<feature type="transmembrane region" description="Helical" evidence="5">
    <location>
        <begin position="377"/>
        <end position="395"/>
    </location>
</feature>
<feature type="domain" description="O-antigen ligase-related" evidence="6">
    <location>
        <begin position="205"/>
        <end position="354"/>
    </location>
</feature>
<dbReference type="RefSeq" id="WP_114591058.1">
    <property type="nucleotide sequence ID" value="NZ_CP031165.1"/>
</dbReference>
<dbReference type="PANTHER" id="PTHR37422">
    <property type="entry name" value="TEICHURONIC ACID BIOSYNTHESIS PROTEIN TUAE"/>
    <property type="match status" value="1"/>
</dbReference>
<accession>A0A346XW06</accession>
<keyword evidence="2 5" id="KW-0812">Transmembrane</keyword>
<evidence type="ECO:0000256" key="1">
    <source>
        <dbReference type="ARBA" id="ARBA00004141"/>
    </source>
</evidence>
<reference evidence="7 8" key="1">
    <citation type="submission" date="2018-09" db="EMBL/GenBank/DDBJ databases">
        <title>Complete genome sequence of Euzebya sp. DY32-46 isolated from seawater of Pacific Ocean.</title>
        <authorList>
            <person name="Xu L."/>
            <person name="Wu Y.-H."/>
            <person name="Xu X.-W."/>
        </authorList>
    </citation>
    <scope>NUCLEOTIDE SEQUENCE [LARGE SCALE GENOMIC DNA]</scope>
    <source>
        <strain evidence="7 8">DY32-46</strain>
    </source>
</reference>
<feature type="transmembrane region" description="Helical" evidence="5">
    <location>
        <begin position="401"/>
        <end position="418"/>
    </location>
</feature>
<feature type="transmembrane region" description="Helical" evidence="5">
    <location>
        <begin position="35"/>
        <end position="54"/>
    </location>
</feature>
<dbReference type="PANTHER" id="PTHR37422:SF13">
    <property type="entry name" value="LIPOPOLYSACCHARIDE BIOSYNTHESIS PROTEIN PA4999-RELATED"/>
    <property type="match status" value="1"/>
</dbReference>
<dbReference type="GO" id="GO:0016020">
    <property type="term" value="C:membrane"/>
    <property type="evidence" value="ECO:0007669"/>
    <property type="project" value="UniProtKB-SubCell"/>
</dbReference>
<dbReference type="AlphaFoldDB" id="A0A346XW06"/>
<feature type="transmembrane region" description="Helical" evidence="5">
    <location>
        <begin position="247"/>
        <end position="268"/>
    </location>
</feature>
<evidence type="ECO:0000256" key="5">
    <source>
        <dbReference type="SAM" id="Phobius"/>
    </source>
</evidence>
<feature type="transmembrane region" description="Helical" evidence="5">
    <location>
        <begin position="133"/>
        <end position="152"/>
    </location>
</feature>
<dbReference type="Pfam" id="PF04932">
    <property type="entry name" value="Wzy_C"/>
    <property type="match status" value="1"/>
</dbReference>
<feature type="transmembrane region" description="Helical" evidence="5">
    <location>
        <begin position="346"/>
        <end position="365"/>
    </location>
</feature>
<dbReference type="SUPFAM" id="SSF48452">
    <property type="entry name" value="TPR-like"/>
    <property type="match status" value="1"/>
</dbReference>
<comment type="subcellular location">
    <subcellularLocation>
        <location evidence="1">Membrane</location>
        <topology evidence="1">Multi-pass membrane protein</topology>
    </subcellularLocation>
</comment>
<proteinExistence type="predicted"/>
<keyword evidence="4 5" id="KW-0472">Membrane</keyword>
<evidence type="ECO:0000256" key="2">
    <source>
        <dbReference type="ARBA" id="ARBA00022692"/>
    </source>
</evidence>
<name>A0A346XW06_9ACTN</name>
<organism evidence="7 8">
    <name type="scientific">Euzebya pacifica</name>
    <dbReference type="NCBI Taxonomy" id="1608957"/>
    <lineage>
        <taxon>Bacteria</taxon>
        <taxon>Bacillati</taxon>
        <taxon>Actinomycetota</taxon>
        <taxon>Nitriliruptoria</taxon>
        <taxon>Euzebyales</taxon>
    </lineage>
</organism>
<keyword evidence="3 5" id="KW-1133">Transmembrane helix</keyword>
<feature type="transmembrane region" description="Helical" evidence="5">
    <location>
        <begin position="202"/>
        <end position="235"/>
    </location>
</feature>
<sequence>MSISRRPSRSDVLLAATPAIVAITGWFGGRDPFEAPKLAVTSVLVAVLIGAAVLRSGRRGTVAWAGSPWSAAVGLFLFVAGVAVLTADNSLAAFFGVPSRQIGWLLYASAGGVGLLAAASSDGVSLARLFRRAMLIVLVVVGVYGVLQLLGADPFPVSSSVSGVFVTLSNPNFAGAWGGALLGLAGLTSIDSSLPRWERGMAVAGVLASAVLVVGAASVVGVVAAGVSAAVAVVVWLLGRTGSLRRVGLPVVGGLVGVAAVLGGLGTFQMGPLARLGEATGVVLRRFYWDAALSMAGDQPLTGVGFDRFVRFYRSYRSPAAADQVEVTIETDAAHSVPLHLLSGGGVPLLLVWLVLVAVGAWAAVRAVRAAERGGRMLVGGVASVWAAVTVQSLASFDVAALLVLSFVCAGILAGLAWPDATKSMALPGSTVDTVVRKKRTTTTTRPPAWAVPLAWTLAGLLVAGALLVGTKPFRAELAANTGQEALAAGRTDVVQQAWSQAGSIAPWEVDYPYREGLGLLQLGALEEGVEAFGRALGIQSDHVASLVSRARALDALQRRDEAREDYLTALEHEPQHLDLKVEVALYVADSDRSLAEELLAEVEARNPDHEQIEILRERLALTPGD</sequence>
<feature type="transmembrane region" description="Helical" evidence="5">
    <location>
        <begin position="104"/>
        <end position="121"/>
    </location>
</feature>
<dbReference type="InterPro" id="IPR019734">
    <property type="entry name" value="TPR_rpt"/>
</dbReference>
<dbReference type="InterPro" id="IPR007016">
    <property type="entry name" value="O-antigen_ligase-rel_domated"/>
</dbReference>
<dbReference type="InterPro" id="IPR051533">
    <property type="entry name" value="WaaL-like"/>
</dbReference>
<feature type="transmembrane region" description="Helical" evidence="5">
    <location>
        <begin position="61"/>
        <end position="84"/>
    </location>
</feature>
<dbReference type="KEGG" id="euz:DVS28_a1712"/>
<dbReference type="OrthoDB" id="3712354at2"/>
<evidence type="ECO:0000259" key="6">
    <source>
        <dbReference type="Pfam" id="PF04932"/>
    </source>
</evidence>
<dbReference type="Proteomes" id="UP000264006">
    <property type="component" value="Chromosome"/>
</dbReference>
<feature type="transmembrane region" description="Helical" evidence="5">
    <location>
        <begin position="448"/>
        <end position="469"/>
    </location>
</feature>
<evidence type="ECO:0000313" key="8">
    <source>
        <dbReference type="Proteomes" id="UP000264006"/>
    </source>
</evidence>
<dbReference type="EMBL" id="CP031165">
    <property type="protein sequence ID" value="AXV06403.1"/>
    <property type="molecule type" value="Genomic_DNA"/>
</dbReference>
<protein>
    <recommendedName>
        <fullName evidence="6">O-antigen ligase-related domain-containing protein</fullName>
    </recommendedName>
</protein>